<proteinExistence type="predicted"/>
<organism evidence="4">
    <name type="scientific">Setaria italica</name>
    <name type="common">Foxtail millet</name>
    <name type="synonym">Panicum italicum</name>
    <dbReference type="NCBI Taxonomy" id="4555"/>
    <lineage>
        <taxon>Eukaryota</taxon>
        <taxon>Viridiplantae</taxon>
        <taxon>Streptophyta</taxon>
        <taxon>Embryophyta</taxon>
        <taxon>Tracheophyta</taxon>
        <taxon>Spermatophyta</taxon>
        <taxon>Magnoliopsida</taxon>
        <taxon>Liliopsida</taxon>
        <taxon>Poales</taxon>
        <taxon>Poaceae</taxon>
        <taxon>PACMAD clade</taxon>
        <taxon>Panicoideae</taxon>
        <taxon>Panicodae</taxon>
        <taxon>Paniceae</taxon>
        <taxon>Cenchrinae</taxon>
        <taxon>Setaria</taxon>
    </lineage>
</organism>
<feature type="domain" description="ACT" evidence="3">
    <location>
        <begin position="299"/>
        <end position="377"/>
    </location>
</feature>
<dbReference type="EMBL" id="CM003533">
    <property type="protein sequence ID" value="RCV30305.1"/>
    <property type="molecule type" value="Genomic_DNA"/>
</dbReference>
<accession>A0A368RJC0</accession>
<dbReference type="OrthoDB" id="2019938at2759"/>
<dbReference type="Pfam" id="PF01842">
    <property type="entry name" value="ACT"/>
    <property type="match status" value="1"/>
</dbReference>
<dbReference type="Gene3D" id="3.30.70.260">
    <property type="match status" value="1"/>
</dbReference>
<dbReference type="CDD" id="cd04926">
    <property type="entry name" value="ACT_ACR_4"/>
    <property type="match status" value="1"/>
</dbReference>
<evidence type="ECO:0000256" key="2">
    <source>
        <dbReference type="RuleBase" id="RU369043"/>
    </source>
</evidence>
<dbReference type="PANTHER" id="PTHR31096">
    <property type="entry name" value="ACT DOMAIN-CONTAINING PROTEIN ACR4-RELATED"/>
    <property type="match status" value="1"/>
</dbReference>
<keyword evidence="1 2" id="KW-0677">Repeat</keyword>
<name>A0A368RJC0_SETIT</name>
<sequence>MEWLDEYEKLVIRMNTPRVVIDNAVCPTATLVQVLADLDLSINKAYISSDGRWFMDVFHVTDRFGRKLTDDSVISYIEQSLGTWNGPARPAALEGLTALELTGADRTGLLSEVFAVLADMECSVVEARAWTHRGRLACVVFLRGEDADAARVARILARLGHLLRGDPAEAPGAVAAVPAAGVAHADRRLHQLMAADRDQDLRAFPTPAVSVDSWAERGYSVVTVQCRDRPKLLFDVVCTLHDMDYVVFHGTVDTTGDQARQEFYIRHADGSPIRSEAERERVSQCLQAAIERRSLEGVRLELCTPDRPGLLSDVTRTFRENGLLVARAEVSTKGDVASNVFYVTDAAGDAVEQCAIDAVRERVGTDCLVVGEEPRPQLYRKPAPADRDHGVGGGLGLVYLGNLVKRNLYNLGLIKSCS</sequence>
<dbReference type="PANTHER" id="PTHR31096:SF6">
    <property type="entry name" value="ACT DOMAIN-CONTAINING PROTEIN ACR8"/>
    <property type="match status" value="1"/>
</dbReference>
<comment type="function">
    <text evidence="2">Binds amino acids.</text>
</comment>
<evidence type="ECO:0000313" key="4">
    <source>
        <dbReference type="EMBL" id="RCV30305.1"/>
    </source>
</evidence>
<dbReference type="SUPFAM" id="SSF55021">
    <property type="entry name" value="ACT-like"/>
    <property type="match status" value="4"/>
</dbReference>
<evidence type="ECO:0000259" key="3">
    <source>
        <dbReference type="PROSITE" id="PS51671"/>
    </source>
</evidence>
<dbReference type="InterPro" id="IPR040217">
    <property type="entry name" value="ACR1-12"/>
</dbReference>
<dbReference type="CDD" id="cd04897">
    <property type="entry name" value="ACT_ACR_3"/>
    <property type="match status" value="1"/>
</dbReference>
<protein>
    <recommendedName>
        <fullName evidence="2">ACT domain-containing protein ACR</fullName>
    </recommendedName>
    <alternativeName>
        <fullName evidence="2">Protein ACT DOMAIN REPEATS</fullName>
    </alternativeName>
</protein>
<dbReference type="Pfam" id="PF13740">
    <property type="entry name" value="ACT_6"/>
    <property type="match status" value="1"/>
</dbReference>
<dbReference type="Pfam" id="PF24931">
    <property type="entry name" value="ACT_ACR9_3rd"/>
    <property type="match status" value="1"/>
</dbReference>
<gene>
    <name evidence="4" type="ORF">SETIT_6G083800v2</name>
</gene>
<dbReference type="PROSITE" id="PS51671">
    <property type="entry name" value="ACT"/>
    <property type="match status" value="2"/>
</dbReference>
<dbReference type="GO" id="GO:0016597">
    <property type="term" value="F:amino acid binding"/>
    <property type="evidence" value="ECO:0007669"/>
    <property type="project" value="UniProtKB-UniRule"/>
</dbReference>
<evidence type="ECO:0000256" key="1">
    <source>
        <dbReference type="ARBA" id="ARBA00022737"/>
    </source>
</evidence>
<dbReference type="AlphaFoldDB" id="A0A368RJC0"/>
<feature type="domain" description="ACT" evidence="3">
    <location>
        <begin position="98"/>
        <end position="173"/>
    </location>
</feature>
<reference evidence="4" key="1">
    <citation type="journal article" date="2012" name="Nat. Biotechnol.">
        <title>Reference genome sequence of the model plant Setaria.</title>
        <authorList>
            <person name="Bennetzen J.L."/>
            <person name="Schmutz J."/>
            <person name="Wang H."/>
            <person name="Percifield R."/>
            <person name="Hawkins J."/>
            <person name="Pontaroli A.C."/>
            <person name="Estep M."/>
            <person name="Feng L."/>
            <person name="Vaughn J.N."/>
            <person name="Grimwood J."/>
            <person name="Jenkins J."/>
            <person name="Barry K."/>
            <person name="Lindquist E."/>
            <person name="Hellsten U."/>
            <person name="Deshpande S."/>
            <person name="Wang X."/>
            <person name="Wu X."/>
            <person name="Mitros T."/>
            <person name="Triplett J."/>
            <person name="Yang X."/>
            <person name="Ye C.Y."/>
            <person name="Mauro-Herrera M."/>
            <person name="Wang L."/>
            <person name="Li P."/>
            <person name="Sharma M."/>
            <person name="Sharma R."/>
            <person name="Ronald P.C."/>
            <person name="Panaud O."/>
            <person name="Kellogg E.A."/>
            <person name="Brutnell T.P."/>
            <person name="Doust A.N."/>
            <person name="Tuskan G.A."/>
            <person name="Rokhsar D."/>
            <person name="Devos K.M."/>
        </authorList>
    </citation>
    <scope>NUCLEOTIDE SEQUENCE [LARGE SCALE GENOMIC DNA]</scope>
    <source>
        <strain evidence="4">Yugu1</strain>
    </source>
</reference>
<reference evidence="4" key="2">
    <citation type="submission" date="2015-07" db="EMBL/GenBank/DDBJ databases">
        <authorList>
            <person name="Noorani M."/>
        </authorList>
    </citation>
    <scope>NUCLEOTIDE SEQUENCE</scope>
    <source>
        <strain evidence="4">Yugu1</strain>
    </source>
</reference>
<dbReference type="InterPro" id="IPR002912">
    <property type="entry name" value="ACT_dom"/>
</dbReference>
<dbReference type="InterPro" id="IPR045865">
    <property type="entry name" value="ACT-like_dom_sf"/>
</dbReference>